<reference evidence="1 2" key="1">
    <citation type="submission" date="2016-01" db="EMBL/GenBank/DDBJ databases">
        <authorList>
            <person name="Oliw E.H."/>
        </authorList>
    </citation>
    <scope>NUCLEOTIDE SEQUENCE [LARGE SCALE GENOMIC DNA]</scope>
    <source>
        <strain evidence="1 2">DY10</strain>
    </source>
</reference>
<dbReference type="AlphaFoldDB" id="A0A1P9WZK1"/>
<protein>
    <recommendedName>
        <fullName evidence="3">Methyltransferase FkbM domain-containing protein</fullName>
    </recommendedName>
</protein>
<sequence length="192" mass="21329">MIVPKRLFLSMFGVRSRRNDWTAQQQDTREALLSTFVNLTPSGSLLIDIGHSLGVNEDQQARLRGSFIRTVSPKPAPSAAGLAVGGSPWMESDWIDDEVADARQHGLRVGGIRIDAASFDYVLLQEWLVVIREDKPVLCIDLPDDQDRDRALDLLGALGYVVYTIHDNQLIRFVNSPAWLETGQQSLICVTA</sequence>
<evidence type="ECO:0008006" key="3">
    <source>
        <dbReference type="Google" id="ProtNLM"/>
    </source>
</evidence>
<organism evidence="1 2">
    <name type="scientific">Spirosoma montaniterrae</name>
    <dbReference type="NCBI Taxonomy" id="1178516"/>
    <lineage>
        <taxon>Bacteria</taxon>
        <taxon>Pseudomonadati</taxon>
        <taxon>Bacteroidota</taxon>
        <taxon>Cytophagia</taxon>
        <taxon>Cytophagales</taxon>
        <taxon>Cytophagaceae</taxon>
        <taxon>Spirosoma</taxon>
    </lineage>
</organism>
<dbReference type="KEGG" id="smon:AWR27_16480"/>
<dbReference type="EMBL" id="CP014263">
    <property type="protein sequence ID" value="AQG80775.1"/>
    <property type="molecule type" value="Genomic_DNA"/>
</dbReference>
<dbReference type="STRING" id="1178516.AWR27_16480"/>
<gene>
    <name evidence="1" type="ORF">AWR27_16480</name>
</gene>
<evidence type="ECO:0000313" key="2">
    <source>
        <dbReference type="Proteomes" id="UP000187941"/>
    </source>
</evidence>
<evidence type="ECO:0000313" key="1">
    <source>
        <dbReference type="EMBL" id="AQG80775.1"/>
    </source>
</evidence>
<dbReference type="Proteomes" id="UP000187941">
    <property type="component" value="Chromosome"/>
</dbReference>
<dbReference type="RefSeq" id="WP_077132208.1">
    <property type="nucleotide sequence ID" value="NZ_CP014263.1"/>
</dbReference>
<name>A0A1P9WZK1_9BACT</name>
<accession>A0A1P9WZK1</accession>
<proteinExistence type="predicted"/>
<keyword evidence="2" id="KW-1185">Reference proteome</keyword>